<dbReference type="Gene3D" id="3.40.630.30">
    <property type="match status" value="1"/>
</dbReference>
<dbReference type="EMBL" id="PUIV01000005">
    <property type="protein sequence ID" value="PWB94979.1"/>
    <property type="molecule type" value="Genomic_DNA"/>
</dbReference>
<protein>
    <submittedName>
        <fullName evidence="2">GNAT family N-acetyltransferase</fullName>
    </submittedName>
</protein>
<evidence type="ECO:0000313" key="3">
    <source>
        <dbReference type="Proteomes" id="UP000245137"/>
    </source>
</evidence>
<reference evidence="2 3" key="1">
    <citation type="journal article" date="2018" name="Appl. Microbiol. Biotechnol.">
        <title>Co-cultivation of the strictly anaerobic methanogen Methanosarcina barkeri with aerobic methanotrophs in an oxygen-limited membrane bioreactor.</title>
        <authorList>
            <person name="In 't Zandt M.H."/>
            <person name="van den Bosch T.J.M."/>
            <person name="Rijkers R."/>
            <person name="van Kessel M.A.H.J."/>
            <person name="Jetten M.S.M."/>
            <person name="Welte C.U."/>
        </authorList>
    </citation>
    <scope>NUCLEOTIDE SEQUENCE [LARGE SCALE GENOMIC DNA]</scope>
    <source>
        <strain evidence="2 3">DSM 17706</strain>
    </source>
</reference>
<feature type="domain" description="BioF2-like acetyltransferase" evidence="1">
    <location>
        <begin position="218"/>
        <end position="347"/>
    </location>
</feature>
<evidence type="ECO:0000313" key="2">
    <source>
        <dbReference type="EMBL" id="PWB94979.1"/>
    </source>
</evidence>
<dbReference type="InterPro" id="IPR016181">
    <property type="entry name" value="Acyl_CoA_acyltransferase"/>
</dbReference>
<organism evidence="2 3">
    <name type="scientific">Methylosinus sporium</name>
    <dbReference type="NCBI Taxonomy" id="428"/>
    <lineage>
        <taxon>Bacteria</taxon>
        <taxon>Pseudomonadati</taxon>
        <taxon>Pseudomonadota</taxon>
        <taxon>Alphaproteobacteria</taxon>
        <taxon>Hyphomicrobiales</taxon>
        <taxon>Methylocystaceae</taxon>
        <taxon>Methylosinus</taxon>
    </lineage>
</organism>
<sequence length="418" mass="46226">MAAAPIWINRTPFLRSLPGPARASQQSAARREGLMTNGSLETEALDVERMSEFVRDWADLVSRAIEPNGFLEPGFALPAARHFPAKSRPLFVAVWKGGAQGARRLVALFPIAAPGFSLGAATARGWLHKQAALATPLLDRECAEEAAASLLDWFAGDHSGASAVLIPMTPMSGPVFAAFTRAARASGRDWRVLDRHERAALLCGGDPEEIWTRMSSRKALSEMRRRRRRLEEAGELKRVVYSTPADIPRATEDFLTLEASGWKAERGALLGHPSLATFVRSATRLLAREGKIRIHSLELAGKPIAMGVVIESGDHSYFWKIAYDESLRAQAPGVQLVYAITETQTERKEISLTDSCAIPGHYMIERCWPDRLVVCDLMVQAKSDGGAQFAEAHAKEVWRRRLREAAKTLYHRVLSRKR</sequence>
<name>A0A2U1STQ7_METSR</name>
<dbReference type="Pfam" id="PF13480">
    <property type="entry name" value="Acetyltransf_6"/>
    <property type="match status" value="1"/>
</dbReference>
<dbReference type="OrthoDB" id="213519at2"/>
<proteinExistence type="predicted"/>
<dbReference type="AlphaFoldDB" id="A0A2U1STQ7"/>
<gene>
    <name evidence="2" type="ORF">C5689_05095</name>
</gene>
<dbReference type="GO" id="GO:0016740">
    <property type="term" value="F:transferase activity"/>
    <property type="evidence" value="ECO:0007669"/>
    <property type="project" value="UniProtKB-KW"/>
</dbReference>
<dbReference type="Proteomes" id="UP000245137">
    <property type="component" value="Unassembled WGS sequence"/>
</dbReference>
<keyword evidence="2" id="KW-0808">Transferase</keyword>
<dbReference type="SUPFAM" id="SSF55729">
    <property type="entry name" value="Acyl-CoA N-acyltransferases (Nat)"/>
    <property type="match status" value="1"/>
</dbReference>
<keyword evidence="3" id="KW-1185">Reference proteome</keyword>
<dbReference type="InterPro" id="IPR038740">
    <property type="entry name" value="BioF2-like_GNAT_dom"/>
</dbReference>
<accession>A0A2U1STQ7</accession>
<evidence type="ECO:0000259" key="1">
    <source>
        <dbReference type="Pfam" id="PF13480"/>
    </source>
</evidence>
<comment type="caution">
    <text evidence="2">The sequence shown here is derived from an EMBL/GenBank/DDBJ whole genome shotgun (WGS) entry which is preliminary data.</text>
</comment>